<dbReference type="Gene3D" id="1.25.40.10">
    <property type="entry name" value="Tetratricopeptide repeat domain"/>
    <property type="match status" value="3"/>
</dbReference>
<reference evidence="2" key="1">
    <citation type="submission" date="2022-07" db="EMBL/GenBank/DDBJ databases">
        <title>Genome Sequence of Agrocybe chaxingu.</title>
        <authorList>
            <person name="Buettner E."/>
        </authorList>
    </citation>
    <scope>NUCLEOTIDE SEQUENCE</scope>
    <source>
        <strain evidence="2">MP-N11</strain>
    </source>
</reference>
<comment type="caution">
    <text evidence="2">The sequence shown here is derived from an EMBL/GenBank/DDBJ whole genome shotgun (WGS) entry which is preliminary data.</text>
</comment>
<sequence>MNVPHQACAGEELIMIAFWELEPGVRKVVYHSVEGDAFVAGGLVIGSREFVADIDSPTFTVTFDVCTIFAVERRGDQDEDSADVEIPDETARTMLSEPGAAQAEIEVPDDNFTGMLPLLTTVGMLFSRRFEHTGDLADISKAISTERRVVSRTPGGDPNLPDRLTNLCISLSIRFESTRDISDISESISCGERAVCLTPEGNEDMISHLITLSASYMSRFALAQDLHDVSKAISARENVVQLATEGDEDLAVALNELGESLMRRFVHEGNLTDITEAIRVRERAVDLTQEGDENLPGRLNNLGLSYFCRFEHSGDVKDISNAISLQQNAVDLTSENHENMPALLNSLGSSLMARFEYTGDRLDIEGATSALRKAARLAPEGHELAATVFNNLGVALWGCFQCSGDINEISEAILAHQKASSLISASEQPNVLNNLGVSFRLRFEEYGDLLDICEAISALQKSISLTQEHHAKMPTRLNNLATAFLARFEHTGDLADISEAISTQRRAVGLIPKDHATMPIILNTLGCSFSSRFEQTKDLEDISEAISAHEKALECTSKDHTNLPLWLSNLAISFKLRFEMTANHSDICKAISTQRQAIDLTPEHHPYLPTWFNSLGICLTLRFESARDTNTIAEAISAHKKAVKLTPKGHGLMPSWLKSLADSYLRCFEHTKDRSDLEAAISNYRQSATNRSGPPSIRLDSAKQWAACALKASPSESEAMAAYETAIHLASQVAGLEQTIEMRHSNLIVNISDLATTAAATALSFGRHGTALEWLEHGRCLVWSQINNLRTPLDNLRRDAKHKALADDFLAASRALENSGSRTESRIYHTEDKLQERMALQDEVHKHLKFAREWEKLLVDIRRIEGYQGFLQPPSVSSLLSLVPKSGPVVVIDVHSARCDALALVSGADAPIHIPLDNFSYAKAGNLRVRLHQIHRTRSRGEEDGDRAGRRALSKDANLHDVLLELWLHVAKPILDRLEILPHTSSPPRIWWCTTGPLSFLPIHAAGIYGLEKEAECLSDFAISSYTPTINGLIERAIERPNTEGPKHNSFLLVAQPNAPNLPAIPGAAAEVNAIQTELSTHGVHALCVKDEAATIGKVRDEMANHDSIHLACHGFQDTAKPLQTGFAMRDGWLELSDIIRIQNTHADLAFLSACQTSTGDEELSEEAVHLAGGMLAAGYRGVVATMWAINDGHAIEIAKDFYNNLLSYAREYGKQEEPMNARAPYALHHASQRMRDRLGDSENALQAWVPYVHFGM</sequence>
<dbReference type="SUPFAM" id="SSF48452">
    <property type="entry name" value="TPR-like"/>
    <property type="match status" value="2"/>
</dbReference>
<accession>A0A9W8MSR9</accession>
<dbReference type="EMBL" id="JANKHO010000672">
    <property type="protein sequence ID" value="KAJ3507320.1"/>
    <property type="molecule type" value="Genomic_DNA"/>
</dbReference>
<feature type="domain" description="CHAT" evidence="1">
    <location>
        <begin position="965"/>
        <end position="1256"/>
    </location>
</feature>
<dbReference type="Pfam" id="PF12770">
    <property type="entry name" value="CHAT"/>
    <property type="match status" value="1"/>
</dbReference>
<keyword evidence="3" id="KW-1185">Reference proteome</keyword>
<evidence type="ECO:0000313" key="3">
    <source>
        <dbReference type="Proteomes" id="UP001148786"/>
    </source>
</evidence>
<dbReference type="PANTHER" id="PTHR19959:SF119">
    <property type="entry name" value="FUNGAL LIPASE-LIKE DOMAIN-CONTAINING PROTEIN"/>
    <property type="match status" value="1"/>
</dbReference>
<proteinExistence type="predicted"/>
<protein>
    <recommendedName>
        <fullName evidence="1">CHAT domain-containing protein</fullName>
    </recommendedName>
</protein>
<evidence type="ECO:0000259" key="1">
    <source>
        <dbReference type="Pfam" id="PF12770"/>
    </source>
</evidence>
<gene>
    <name evidence="2" type="ORF">NLJ89_g6370</name>
</gene>
<name>A0A9W8MSR9_9AGAR</name>
<dbReference type="InterPro" id="IPR024983">
    <property type="entry name" value="CHAT_dom"/>
</dbReference>
<dbReference type="PANTHER" id="PTHR19959">
    <property type="entry name" value="KINESIN LIGHT CHAIN"/>
    <property type="match status" value="1"/>
</dbReference>
<dbReference type="Proteomes" id="UP001148786">
    <property type="component" value="Unassembled WGS sequence"/>
</dbReference>
<dbReference type="InterPro" id="IPR011990">
    <property type="entry name" value="TPR-like_helical_dom_sf"/>
</dbReference>
<organism evidence="2 3">
    <name type="scientific">Agrocybe chaxingu</name>
    <dbReference type="NCBI Taxonomy" id="84603"/>
    <lineage>
        <taxon>Eukaryota</taxon>
        <taxon>Fungi</taxon>
        <taxon>Dikarya</taxon>
        <taxon>Basidiomycota</taxon>
        <taxon>Agaricomycotina</taxon>
        <taxon>Agaricomycetes</taxon>
        <taxon>Agaricomycetidae</taxon>
        <taxon>Agaricales</taxon>
        <taxon>Agaricineae</taxon>
        <taxon>Strophariaceae</taxon>
        <taxon>Agrocybe</taxon>
    </lineage>
</organism>
<dbReference type="AlphaFoldDB" id="A0A9W8MSR9"/>
<evidence type="ECO:0000313" key="2">
    <source>
        <dbReference type="EMBL" id="KAJ3507320.1"/>
    </source>
</evidence>
<dbReference type="OrthoDB" id="9991317at2759"/>